<dbReference type="SUPFAM" id="SSF52833">
    <property type="entry name" value="Thioredoxin-like"/>
    <property type="match status" value="1"/>
</dbReference>
<organism evidence="2 3">
    <name type="scientific">Halobacillus yeomjeoni</name>
    <dbReference type="NCBI Taxonomy" id="311194"/>
    <lineage>
        <taxon>Bacteria</taxon>
        <taxon>Bacillati</taxon>
        <taxon>Bacillota</taxon>
        <taxon>Bacilli</taxon>
        <taxon>Bacillales</taxon>
        <taxon>Bacillaceae</taxon>
        <taxon>Halobacillus</taxon>
    </lineage>
</organism>
<dbReference type="CDD" id="cd02947">
    <property type="entry name" value="TRX_family"/>
    <property type="match status" value="1"/>
</dbReference>
<dbReference type="Pfam" id="PF00085">
    <property type="entry name" value="Thioredoxin"/>
    <property type="match status" value="1"/>
</dbReference>
<accession>A0A931MWC6</accession>
<reference evidence="2 3" key="1">
    <citation type="journal article" date="2005" name="Int. J. Syst. Evol. Microbiol.">
        <title>Halobacillus yeomjeoni sp. nov., isolated from a marine solar saltern in Korea.</title>
        <authorList>
            <person name="Yoon J.H."/>
            <person name="Kang S.J."/>
            <person name="Lee C.H."/>
            <person name="Oh H.W."/>
            <person name="Oh T.K."/>
        </authorList>
    </citation>
    <scope>NUCLEOTIDE SEQUENCE [LARGE SCALE GENOMIC DNA]</scope>
    <source>
        <strain evidence="2 3">KCTC 3957</strain>
    </source>
</reference>
<dbReference type="InterPro" id="IPR013766">
    <property type="entry name" value="Thioredoxin_domain"/>
</dbReference>
<protein>
    <submittedName>
        <fullName evidence="2">Thioredoxin family protein</fullName>
    </submittedName>
</protein>
<evidence type="ECO:0000259" key="1">
    <source>
        <dbReference type="Pfam" id="PF00085"/>
    </source>
</evidence>
<keyword evidence="3" id="KW-1185">Reference proteome</keyword>
<evidence type="ECO:0000313" key="3">
    <source>
        <dbReference type="Proteomes" id="UP000614490"/>
    </source>
</evidence>
<comment type="caution">
    <text evidence="2">The sequence shown here is derived from an EMBL/GenBank/DDBJ whole genome shotgun (WGS) entry which is preliminary data.</text>
</comment>
<sequence length="103" mass="11646">MEQAQEVIQSQPLSLLYISQPNCSVCHSLLPQVEELLEDYPKISSIHLDAKEVPEVAGEFSVMTVPAILIFAEGKEMFRKARFVPVGELNMQLAKFNHFINED</sequence>
<gene>
    <name evidence="2" type="ORF">H0267_13585</name>
</gene>
<dbReference type="Gene3D" id="3.40.30.10">
    <property type="entry name" value="Glutaredoxin"/>
    <property type="match status" value="1"/>
</dbReference>
<name>A0A931MWC6_9BACI</name>
<dbReference type="InterPro" id="IPR036249">
    <property type="entry name" value="Thioredoxin-like_sf"/>
</dbReference>
<feature type="domain" description="Thioredoxin" evidence="1">
    <location>
        <begin position="5"/>
        <end position="78"/>
    </location>
</feature>
<proteinExistence type="predicted"/>
<dbReference type="Proteomes" id="UP000614490">
    <property type="component" value="Unassembled WGS sequence"/>
</dbReference>
<dbReference type="EMBL" id="JADZSC010000003">
    <property type="protein sequence ID" value="MBH0231254.1"/>
    <property type="molecule type" value="Genomic_DNA"/>
</dbReference>
<evidence type="ECO:0000313" key="2">
    <source>
        <dbReference type="EMBL" id="MBH0231254.1"/>
    </source>
</evidence>
<dbReference type="AlphaFoldDB" id="A0A931MWC6"/>